<evidence type="ECO:0000259" key="9">
    <source>
        <dbReference type="Pfam" id="PF02771"/>
    </source>
</evidence>
<evidence type="ECO:0000259" key="7">
    <source>
        <dbReference type="Pfam" id="PF00441"/>
    </source>
</evidence>
<dbReference type="PROSITE" id="PS00072">
    <property type="entry name" value="ACYL_COA_DH_1"/>
    <property type="match status" value="1"/>
</dbReference>
<feature type="domain" description="Acyl-CoA oxidase/dehydrogenase middle" evidence="8">
    <location>
        <begin position="122"/>
        <end position="217"/>
    </location>
</feature>
<dbReference type="GO" id="GO:0003995">
    <property type="term" value="F:acyl-CoA dehydrogenase activity"/>
    <property type="evidence" value="ECO:0007669"/>
    <property type="project" value="InterPro"/>
</dbReference>
<dbReference type="Proteomes" id="UP000366051">
    <property type="component" value="Chromosome"/>
</dbReference>
<dbReference type="PROSITE" id="PS00073">
    <property type="entry name" value="ACYL_COA_DH_2"/>
    <property type="match status" value="1"/>
</dbReference>
<evidence type="ECO:0000256" key="5">
    <source>
        <dbReference type="ARBA" id="ARBA00023002"/>
    </source>
</evidence>
<dbReference type="InterPro" id="IPR013786">
    <property type="entry name" value="AcylCoA_DH/ox_N"/>
</dbReference>
<organism evidence="10 11">
    <name type="scientific">Heliorestis convoluta</name>
    <dbReference type="NCBI Taxonomy" id="356322"/>
    <lineage>
        <taxon>Bacteria</taxon>
        <taxon>Bacillati</taxon>
        <taxon>Bacillota</taxon>
        <taxon>Clostridia</taxon>
        <taxon>Eubacteriales</taxon>
        <taxon>Heliobacteriaceae</taxon>
        <taxon>Heliorestis</taxon>
    </lineage>
</organism>
<dbReference type="RefSeq" id="WP_153724808.1">
    <property type="nucleotide sequence ID" value="NZ_CP045875.1"/>
</dbReference>
<evidence type="ECO:0000256" key="1">
    <source>
        <dbReference type="ARBA" id="ARBA00001974"/>
    </source>
</evidence>
<proteinExistence type="inferred from homology"/>
<dbReference type="SUPFAM" id="SSF56645">
    <property type="entry name" value="Acyl-CoA dehydrogenase NM domain-like"/>
    <property type="match status" value="1"/>
</dbReference>
<dbReference type="FunFam" id="1.10.540.10:FF:000002">
    <property type="entry name" value="Acyl-CoA dehydrogenase FadE19"/>
    <property type="match status" value="1"/>
</dbReference>
<dbReference type="Gene3D" id="1.10.540.10">
    <property type="entry name" value="Acyl-CoA dehydrogenase/oxidase, N-terminal domain"/>
    <property type="match status" value="1"/>
</dbReference>
<accession>A0A5Q2MZH5</accession>
<dbReference type="SUPFAM" id="SSF47203">
    <property type="entry name" value="Acyl-CoA dehydrogenase C-terminal domain-like"/>
    <property type="match status" value="1"/>
</dbReference>
<evidence type="ECO:0000256" key="6">
    <source>
        <dbReference type="RuleBase" id="RU362125"/>
    </source>
</evidence>
<dbReference type="FunFam" id="1.20.140.10:FF:000004">
    <property type="entry name" value="Acyl-CoA dehydrogenase FadE25"/>
    <property type="match status" value="1"/>
</dbReference>
<dbReference type="InterPro" id="IPR006089">
    <property type="entry name" value="Acyl-CoA_DH_CS"/>
</dbReference>
<dbReference type="PIRSF" id="PIRSF016578">
    <property type="entry name" value="HsaA"/>
    <property type="match status" value="1"/>
</dbReference>
<dbReference type="OrthoDB" id="9802447at2"/>
<gene>
    <name evidence="10" type="ORF">FTV88_1284</name>
</gene>
<comment type="cofactor">
    <cofactor evidence="1 6">
        <name>FAD</name>
        <dbReference type="ChEBI" id="CHEBI:57692"/>
    </cofactor>
</comment>
<dbReference type="InterPro" id="IPR009100">
    <property type="entry name" value="AcylCoA_DH/oxidase_NM_dom_sf"/>
</dbReference>
<dbReference type="KEGG" id="hcv:FTV88_1284"/>
<dbReference type="InterPro" id="IPR036250">
    <property type="entry name" value="AcylCo_DH-like_C"/>
</dbReference>
<dbReference type="PANTHER" id="PTHR43884">
    <property type="entry name" value="ACYL-COA DEHYDROGENASE"/>
    <property type="match status" value="1"/>
</dbReference>
<evidence type="ECO:0000256" key="2">
    <source>
        <dbReference type="ARBA" id="ARBA00009347"/>
    </source>
</evidence>
<evidence type="ECO:0000313" key="11">
    <source>
        <dbReference type="Proteomes" id="UP000366051"/>
    </source>
</evidence>
<keyword evidence="5 6" id="KW-0560">Oxidoreductase</keyword>
<sequence length="406" mass="43718">MNFDLSPEQRAIQQMVRQFAQEEVAPGAAERDKTGVFPEAIFRDMAELSLLGLPYPEEVGGAGADTLSFALVVEELARACASTALSYAAHISLGCAPLYLFGTKEQQEKWLVPLCQGKFLGSFGLTEPNAGSDAGGTQTVATLQEGQWVINGCKCYITNASYAGAVVATCRTEPKGGSNAISAIIVPTGTEGYTIRNGYDKLGMRASNTCELFFDDVKVPEENLLGERGKGFTQFLQVLDGGRISIAALALGIAQACLDASVKYANERVQFGQSISKFQAISFKLADMATHIELARNQVHKAAWLKDEGRPFAKEAAMAKLFASEIATKAALEAIQIHGGYGYIKEFPVERYLRDAKLCEIGEGTSEIQRIVISRQLGCNALSTEHKKAKKSSCLKCVDKAEKSAV</sequence>
<reference evidence="11" key="1">
    <citation type="submission" date="2019-11" db="EMBL/GenBank/DDBJ databases">
        <title>Genome sequence of Heliorestis convoluta strain HH, an alkaliphilic and minimalistic phototrophic bacterium from a soda lake in Egypt.</title>
        <authorList>
            <person name="Dewey E.D."/>
            <person name="Stokes L.M."/>
            <person name="Burchell B.M."/>
            <person name="Shaffer K.N."/>
            <person name="Huntington A.M."/>
            <person name="Baker J.M."/>
            <person name="Nadendla S."/>
            <person name="Giglio M.G."/>
            <person name="Touchman J.W."/>
            <person name="Blankenship R.E."/>
            <person name="Madigan M.T."/>
            <person name="Sattley W.M."/>
        </authorList>
    </citation>
    <scope>NUCLEOTIDE SEQUENCE [LARGE SCALE GENOMIC DNA]</scope>
    <source>
        <strain evidence="11">HH</strain>
    </source>
</reference>
<dbReference type="AlphaFoldDB" id="A0A5Q2MZH5"/>
<dbReference type="InterPro" id="IPR046373">
    <property type="entry name" value="Acyl-CoA_Oxase/DH_mid-dom_sf"/>
</dbReference>
<dbReference type="Pfam" id="PF00441">
    <property type="entry name" value="Acyl-CoA_dh_1"/>
    <property type="match status" value="1"/>
</dbReference>
<evidence type="ECO:0000256" key="3">
    <source>
        <dbReference type="ARBA" id="ARBA00022630"/>
    </source>
</evidence>
<dbReference type="EMBL" id="CP045875">
    <property type="protein sequence ID" value="QGG47431.1"/>
    <property type="molecule type" value="Genomic_DNA"/>
</dbReference>
<evidence type="ECO:0000256" key="4">
    <source>
        <dbReference type="ARBA" id="ARBA00022827"/>
    </source>
</evidence>
<feature type="domain" description="Acyl-CoA dehydrogenase/oxidase C-terminal" evidence="7">
    <location>
        <begin position="229"/>
        <end position="377"/>
    </location>
</feature>
<evidence type="ECO:0000259" key="8">
    <source>
        <dbReference type="Pfam" id="PF02770"/>
    </source>
</evidence>
<dbReference type="PANTHER" id="PTHR43884:SF12">
    <property type="entry name" value="ISOVALERYL-COA DEHYDROGENASE, MITOCHONDRIAL-RELATED"/>
    <property type="match status" value="1"/>
</dbReference>
<protein>
    <submittedName>
        <fullName evidence="10">Acyl-CoA dehydrogenase</fullName>
    </submittedName>
</protein>
<keyword evidence="3 6" id="KW-0285">Flavoprotein</keyword>
<keyword evidence="11" id="KW-1185">Reference proteome</keyword>
<dbReference type="InterPro" id="IPR037069">
    <property type="entry name" value="AcylCoA_DH/ox_N_sf"/>
</dbReference>
<dbReference type="Gene3D" id="2.40.110.10">
    <property type="entry name" value="Butyryl-CoA Dehydrogenase, subunit A, domain 2"/>
    <property type="match status" value="1"/>
</dbReference>
<dbReference type="FunFam" id="2.40.110.10:FF:000009">
    <property type="entry name" value="Acyl-CoA dehydrogenase"/>
    <property type="match status" value="1"/>
</dbReference>
<dbReference type="Pfam" id="PF02770">
    <property type="entry name" value="Acyl-CoA_dh_M"/>
    <property type="match status" value="1"/>
</dbReference>
<dbReference type="Pfam" id="PF02771">
    <property type="entry name" value="Acyl-CoA_dh_N"/>
    <property type="match status" value="1"/>
</dbReference>
<dbReference type="InterPro" id="IPR006091">
    <property type="entry name" value="Acyl-CoA_Oxase/DH_mid-dom"/>
</dbReference>
<evidence type="ECO:0000313" key="10">
    <source>
        <dbReference type="EMBL" id="QGG47431.1"/>
    </source>
</evidence>
<dbReference type="InterPro" id="IPR009075">
    <property type="entry name" value="AcylCo_DH/oxidase_C"/>
</dbReference>
<keyword evidence="4 6" id="KW-0274">FAD</keyword>
<comment type="similarity">
    <text evidence="2 6">Belongs to the acyl-CoA dehydrogenase family.</text>
</comment>
<dbReference type="Gene3D" id="1.20.140.10">
    <property type="entry name" value="Butyryl-CoA Dehydrogenase, subunit A, domain 3"/>
    <property type="match status" value="1"/>
</dbReference>
<feature type="domain" description="Acyl-CoA dehydrogenase/oxidase N-terminal" evidence="9">
    <location>
        <begin position="6"/>
        <end position="118"/>
    </location>
</feature>
<dbReference type="GO" id="GO:0050660">
    <property type="term" value="F:flavin adenine dinucleotide binding"/>
    <property type="evidence" value="ECO:0007669"/>
    <property type="project" value="InterPro"/>
</dbReference>
<name>A0A5Q2MZH5_9FIRM</name>